<dbReference type="InterPro" id="IPR027961">
    <property type="entry name" value="DUF4442"/>
</dbReference>
<proteinExistence type="predicted"/>
<protein>
    <submittedName>
        <fullName evidence="1">DUF4442 domain-containing protein</fullName>
    </submittedName>
</protein>
<keyword evidence="2" id="KW-1185">Reference proteome</keyword>
<comment type="caution">
    <text evidence="1">The sequence shown here is derived from an EMBL/GenBank/DDBJ whole genome shotgun (WGS) entry which is preliminary data.</text>
</comment>
<dbReference type="Proteomes" id="UP000615796">
    <property type="component" value="Unassembled WGS sequence"/>
</dbReference>
<dbReference type="AlphaFoldDB" id="A0A9X0R793"/>
<accession>A0A9X0R793</accession>
<organism evidence="1 2">
    <name type="scientific">Vibrio metschnikovii</name>
    <dbReference type="NCBI Taxonomy" id="28172"/>
    <lineage>
        <taxon>Bacteria</taxon>
        <taxon>Pseudomonadati</taxon>
        <taxon>Pseudomonadota</taxon>
        <taxon>Gammaproteobacteria</taxon>
        <taxon>Vibrionales</taxon>
        <taxon>Vibrionaceae</taxon>
        <taxon>Vibrio</taxon>
    </lineage>
</organism>
<dbReference type="Pfam" id="PF14539">
    <property type="entry name" value="DUF4442"/>
    <property type="match status" value="1"/>
</dbReference>
<evidence type="ECO:0000313" key="1">
    <source>
        <dbReference type="EMBL" id="MBC5850208.1"/>
    </source>
</evidence>
<sequence>MFSALTKANFYLNYFGIFKVPLIWYCRPKILLLNEQAVEVRIPLKKRNKNHLNSMYFGVLAVGADVAGGFMAMHKAQQRGEVISLAFKAVKAEFLKRPEGDVHFHCVDGVAIDAMLDETIATGQRVNHEVKIVATCPSQHGDEPMAEFWLTLSVKAVKPKLSN</sequence>
<reference evidence="1" key="1">
    <citation type="submission" date="2020-08" db="EMBL/GenBank/DDBJ databases">
        <title>Genome Sequencing and Pan-Genome Analysis of Migratory bird Vibrio Strains, Inner Mongolia.</title>
        <authorList>
            <person name="Zheng L."/>
        </authorList>
    </citation>
    <scope>NUCLEOTIDE SEQUENCE</scope>
    <source>
        <strain evidence="1">M13F</strain>
    </source>
</reference>
<dbReference type="Gene3D" id="3.10.129.10">
    <property type="entry name" value="Hotdog Thioesterase"/>
    <property type="match status" value="1"/>
</dbReference>
<evidence type="ECO:0000313" key="2">
    <source>
        <dbReference type="Proteomes" id="UP000615796"/>
    </source>
</evidence>
<dbReference type="RefSeq" id="WP_187025387.1">
    <property type="nucleotide sequence ID" value="NZ_CAWQCL010000001.1"/>
</dbReference>
<dbReference type="EMBL" id="JACRUP010000001">
    <property type="protein sequence ID" value="MBC5850208.1"/>
    <property type="molecule type" value="Genomic_DNA"/>
</dbReference>
<dbReference type="InterPro" id="IPR029069">
    <property type="entry name" value="HotDog_dom_sf"/>
</dbReference>
<dbReference type="SUPFAM" id="SSF54637">
    <property type="entry name" value="Thioesterase/thiol ester dehydrase-isomerase"/>
    <property type="match status" value="1"/>
</dbReference>
<gene>
    <name evidence="1" type="ORF">H8Q88_04445</name>
</gene>
<name>A0A9X0R793_VIBME</name>